<gene>
    <name evidence="1" type="ORF">NMQ05_01075</name>
</gene>
<name>A0ACD4B6P1_MICMQ</name>
<evidence type="ECO:0000313" key="1">
    <source>
        <dbReference type="EMBL" id="UTT53199.1"/>
    </source>
</evidence>
<organism evidence="1 2">
    <name type="scientific">Microbacterium maritypicum</name>
    <name type="common">Microbacterium liquefaciens</name>
    <dbReference type="NCBI Taxonomy" id="33918"/>
    <lineage>
        <taxon>Bacteria</taxon>
        <taxon>Bacillati</taxon>
        <taxon>Actinomycetota</taxon>
        <taxon>Actinomycetes</taxon>
        <taxon>Micrococcales</taxon>
        <taxon>Microbacteriaceae</taxon>
        <taxon>Microbacterium</taxon>
    </lineage>
</organism>
<sequence>MPTTVTTLPLHGLALLLPEIPADEFDALVRSIAESGQQVPATSWVADDGVEYLIDGRHRARACERLGIPLVVERLEGDETAARAFILATKIMRRHLTPSQRAVAAAALATRAPGQRGSTAALGLTQDQVARAAGVSVRLVRAARTFLDDTELTLAVLNGALTVTEASGQSRADRMRTTAERLSAARTSATDEWLTPLWLIERVERALGGIDGDVAAEPGRSIPARWHLTAEDDALSIDSWANPPGPGTSDAVTDEGCSPSRIWMNPPWGKAHLFVRRLLREVDAGHVSRAVILLPARLGTEYVTAVTQRGYPRVELTGRLRFEPGRGAAPTARGEAPFSSMLIGVGVKASVMYQEFHDVGVVVQAVRS</sequence>
<protein>
    <submittedName>
        <fullName evidence="1">ParB N-terminal domain-containing protein</fullName>
    </submittedName>
</protein>
<dbReference type="EMBL" id="CP101471">
    <property type="protein sequence ID" value="UTT53199.1"/>
    <property type="molecule type" value="Genomic_DNA"/>
</dbReference>
<evidence type="ECO:0000313" key="2">
    <source>
        <dbReference type="Proteomes" id="UP001060245"/>
    </source>
</evidence>
<dbReference type="Proteomes" id="UP001060245">
    <property type="component" value="Chromosome"/>
</dbReference>
<proteinExistence type="predicted"/>
<keyword evidence="2" id="KW-1185">Reference proteome</keyword>
<reference evidence="1" key="1">
    <citation type="submission" date="2022-07" db="EMBL/GenBank/DDBJ databases">
        <title>Complete genome of DND4.</title>
        <authorList>
            <person name="Cao G."/>
        </authorList>
    </citation>
    <scope>NUCLEOTIDE SEQUENCE</scope>
    <source>
        <strain evidence="1">DND4</strain>
    </source>
</reference>
<accession>A0ACD4B6P1</accession>